<accession>A0A5E4LM39</accession>
<proteinExistence type="predicted"/>
<feature type="transmembrane region" description="Helical" evidence="1">
    <location>
        <begin position="542"/>
        <end position="565"/>
    </location>
</feature>
<sequence length="700" mass="77950">MTSPKAVAFLLLFAGLISALNLSPYFLAGETNVSIAYTNFTIDNVNYSIVKFANVETFLLKNQQIITDQAEFNSVLYTYYVKTYYPNQTEIDDLKAAITTFNNSRNDGYDFKNKEEYVCRDDILLSNGKIKIFNQPVICSDNTSCAKNAMLLFSVYGEGLGLGSATPLIAPLMDFTPSSLKMDGLMINYTTMLDNMTDDTLVSTLEYIKTTSPEIKTLSNKIEYTIFRTPKLNDTADRKACQYKCYALCPSFDLDQNAADLIASRSNALASKIAPLKNANSTAAQMYNRTMVRMDYATNTAIAENYTKIFKPLNETGNATITFAKETLQHVLDPVLSQKLFTLQSLHTSIPASIAQRNFTNLDADILKYKNLTADITTLSNHSMEQYTKTLNAKNIENSLVLVLETRDLDPITMSSLDILKNQTEDLNAQFRDGLSLVDLQSLEGNYTDLSEQAQSLLQNEKDSPAKKAISMFRGFARRINVGIAALADNTNFIPRSEIPDNPWVLGAFSLVTFFSFASLVILFFLYIFALNNFRVPKTSHIIAVALLSILVVLFLFSAFLFMFLGKTSTSATLTEFMNDFDSKQSAAILVDLRNATVTDAQAMQNCAQKLASEFADQNKTWTMYTVTPNTCTITPQYGTNTSSTPADCELNATNSESSFILGYSDVKDALKFSIIYENKAEVFADKEYYDSCPLISMFG</sequence>
<gene>
    <name evidence="2" type="ORF">LFW2832_00102</name>
</gene>
<protein>
    <submittedName>
        <fullName evidence="2">Uncharacterized protein</fullName>
    </submittedName>
</protein>
<keyword evidence="1" id="KW-0472">Membrane</keyword>
<feature type="transmembrane region" description="Helical" evidence="1">
    <location>
        <begin position="504"/>
        <end position="530"/>
    </location>
</feature>
<dbReference type="EMBL" id="CABMJJ010000001">
    <property type="protein sequence ID" value="VVC02601.1"/>
    <property type="molecule type" value="Genomic_DNA"/>
</dbReference>
<evidence type="ECO:0000313" key="3">
    <source>
        <dbReference type="Proteomes" id="UP000789941"/>
    </source>
</evidence>
<keyword evidence="1" id="KW-0812">Transmembrane</keyword>
<name>A0A5E4LM39_9ARCH</name>
<dbReference type="AlphaFoldDB" id="A0A5E4LM39"/>
<reference evidence="2 3" key="1">
    <citation type="submission" date="2019-08" db="EMBL/GenBank/DDBJ databases">
        <authorList>
            <person name="Vazquez-Campos X."/>
        </authorList>
    </citation>
    <scope>NUCLEOTIDE SEQUENCE [LARGE SCALE GENOMIC DNA]</scope>
    <source>
        <strain evidence="2">LFW-283_2</strain>
    </source>
</reference>
<organism evidence="2 3">
    <name type="scientific">Candidatus Bilamarchaeum dharawalense</name>
    <dbReference type="NCBI Taxonomy" id="2885759"/>
    <lineage>
        <taxon>Archaea</taxon>
        <taxon>Candidatus Micrarchaeota</taxon>
        <taxon>Candidatus Micrarchaeia</taxon>
        <taxon>Candidatus Anstonellales</taxon>
        <taxon>Candidatus Bilamarchaeaceae</taxon>
        <taxon>Candidatus Bilamarchaeum</taxon>
    </lineage>
</organism>
<dbReference type="Proteomes" id="UP000789941">
    <property type="component" value="Unassembled WGS sequence"/>
</dbReference>
<comment type="caution">
    <text evidence="2">The sequence shown here is derived from an EMBL/GenBank/DDBJ whole genome shotgun (WGS) entry which is preliminary data.</text>
</comment>
<evidence type="ECO:0000313" key="2">
    <source>
        <dbReference type="EMBL" id="VVC02601.1"/>
    </source>
</evidence>
<keyword evidence="1" id="KW-1133">Transmembrane helix</keyword>
<evidence type="ECO:0000256" key="1">
    <source>
        <dbReference type="SAM" id="Phobius"/>
    </source>
</evidence>